<dbReference type="InterPro" id="IPR026816">
    <property type="entry name" value="Flavodoxin_dom"/>
</dbReference>
<dbReference type="RefSeq" id="WP_345045017.1">
    <property type="nucleotide sequence ID" value="NZ_BAAAYL010000001.1"/>
</dbReference>
<keyword evidence="3" id="KW-1185">Reference proteome</keyword>
<dbReference type="InterPro" id="IPR008254">
    <property type="entry name" value="Flavodoxin/NO_synth"/>
</dbReference>
<protein>
    <submittedName>
        <fullName evidence="2">Flavodoxin domain-containing protein</fullName>
    </submittedName>
</protein>
<dbReference type="SUPFAM" id="SSF52218">
    <property type="entry name" value="Flavoproteins"/>
    <property type="match status" value="1"/>
</dbReference>
<name>A0ABP6SK72_9ACTN</name>
<dbReference type="PROSITE" id="PS50902">
    <property type="entry name" value="FLAVODOXIN_LIKE"/>
    <property type="match status" value="1"/>
</dbReference>
<dbReference type="InterPro" id="IPR029039">
    <property type="entry name" value="Flavoprotein-like_sf"/>
</dbReference>
<feature type="domain" description="Flavodoxin-like" evidence="1">
    <location>
        <begin position="5"/>
        <end position="159"/>
    </location>
</feature>
<proteinExistence type="predicted"/>
<evidence type="ECO:0000259" key="1">
    <source>
        <dbReference type="PROSITE" id="PS50902"/>
    </source>
</evidence>
<dbReference type="Proteomes" id="UP001499990">
    <property type="component" value="Unassembled WGS sequence"/>
</dbReference>
<reference evidence="3" key="1">
    <citation type="journal article" date="2019" name="Int. J. Syst. Evol. Microbiol.">
        <title>The Global Catalogue of Microorganisms (GCM) 10K type strain sequencing project: providing services to taxonomists for standard genome sequencing and annotation.</title>
        <authorList>
            <consortium name="The Broad Institute Genomics Platform"/>
            <consortium name="The Broad Institute Genome Sequencing Center for Infectious Disease"/>
            <person name="Wu L."/>
            <person name="Ma J."/>
        </authorList>
    </citation>
    <scope>NUCLEOTIDE SEQUENCE [LARGE SCALE GENOMIC DNA]</scope>
    <source>
        <strain evidence="3">JCM 9651</strain>
    </source>
</reference>
<gene>
    <name evidence="2" type="ORF">GCM10020367_60840</name>
</gene>
<dbReference type="EMBL" id="BAAAYL010000001">
    <property type="protein sequence ID" value="GAA3379010.1"/>
    <property type="molecule type" value="Genomic_DNA"/>
</dbReference>
<organism evidence="2 3">
    <name type="scientific">Streptomyces sannanensis</name>
    <dbReference type="NCBI Taxonomy" id="285536"/>
    <lineage>
        <taxon>Bacteria</taxon>
        <taxon>Bacillati</taxon>
        <taxon>Actinomycetota</taxon>
        <taxon>Actinomycetes</taxon>
        <taxon>Kitasatosporales</taxon>
        <taxon>Streptomycetaceae</taxon>
        <taxon>Streptomyces</taxon>
    </lineage>
</organism>
<evidence type="ECO:0000313" key="3">
    <source>
        <dbReference type="Proteomes" id="UP001499990"/>
    </source>
</evidence>
<accession>A0ABP6SK72</accession>
<dbReference type="Pfam" id="PF12724">
    <property type="entry name" value="Flavodoxin_5"/>
    <property type="match status" value="1"/>
</dbReference>
<comment type="caution">
    <text evidence="2">The sequence shown here is derived from an EMBL/GenBank/DDBJ whole genome shotgun (WGS) entry which is preliminary data.</text>
</comment>
<evidence type="ECO:0000313" key="2">
    <source>
        <dbReference type="EMBL" id="GAA3379010.1"/>
    </source>
</evidence>
<dbReference type="Gene3D" id="3.40.50.360">
    <property type="match status" value="1"/>
</dbReference>
<sequence>MTRIALVAYGTKNGSTAEIADFIADVLRSHGLEAEARPAAGVRDVGPYDAIVLGGALYMGRWHRDARRFARRHRHHLAGRLVWLFSSGPLDASASQRNIPPVRTAHRAERSLGAEEHVTFGGRLTEGARGRVARMILDEGRGGDFRDFDRIAAWAESIAAAVAAEPAHHREEHISSVKEGRDA</sequence>